<dbReference type="GO" id="GO:0085020">
    <property type="term" value="P:protein K6-linked ubiquitination"/>
    <property type="evidence" value="ECO:0007669"/>
    <property type="project" value="TreeGrafter"/>
</dbReference>
<evidence type="ECO:0000256" key="3">
    <source>
        <dbReference type="PROSITE-ProRule" id="PRU00023"/>
    </source>
</evidence>
<dbReference type="Pfam" id="PF00023">
    <property type="entry name" value="Ank"/>
    <property type="match status" value="1"/>
</dbReference>
<dbReference type="AlphaFoldDB" id="F0Y9J6"/>
<dbReference type="SMART" id="SM00248">
    <property type="entry name" value="ANK"/>
    <property type="match status" value="3"/>
</dbReference>
<keyword evidence="2 3" id="KW-0040">ANK repeat</keyword>
<dbReference type="InterPro" id="IPR036770">
    <property type="entry name" value="Ankyrin_rpt-contain_sf"/>
</dbReference>
<dbReference type="InParanoid" id="F0Y9J6"/>
<feature type="repeat" description="ANK" evidence="3">
    <location>
        <begin position="109"/>
        <end position="134"/>
    </location>
</feature>
<evidence type="ECO:0000256" key="2">
    <source>
        <dbReference type="ARBA" id="ARBA00023043"/>
    </source>
</evidence>
<evidence type="ECO:0000313" key="5">
    <source>
        <dbReference type="Proteomes" id="UP000002729"/>
    </source>
</evidence>
<feature type="repeat" description="ANK" evidence="3">
    <location>
        <begin position="29"/>
        <end position="61"/>
    </location>
</feature>
<dbReference type="KEGG" id="aaf:AURANDRAFT_26180"/>
<reference evidence="4 5" key="1">
    <citation type="journal article" date="2011" name="Proc. Natl. Acad. Sci. U.S.A.">
        <title>Niche of harmful alga Aureococcus anophagefferens revealed through ecogenomics.</title>
        <authorList>
            <person name="Gobler C.J."/>
            <person name="Berry D.L."/>
            <person name="Dyhrman S.T."/>
            <person name="Wilhelm S.W."/>
            <person name="Salamov A."/>
            <person name="Lobanov A.V."/>
            <person name="Zhang Y."/>
            <person name="Collier J.L."/>
            <person name="Wurch L.L."/>
            <person name="Kustka A.B."/>
            <person name="Dill B.D."/>
            <person name="Shah M."/>
            <person name="VerBerkmoes N.C."/>
            <person name="Kuo A."/>
            <person name="Terry A."/>
            <person name="Pangilinan J."/>
            <person name="Lindquist E.A."/>
            <person name="Lucas S."/>
            <person name="Paulsen I.T."/>
            <person name="Hattenrath-Lehmann T.K."/>
            <person name="Talmage S.C."/>
            <person name="Walker E.A."/>
            <person name="Koch F."/>
            <person name="Burson A.M."/>
            <person name="Marcoval M.A."/>
            <person name="Tang Y.Z."/>
            <person name="Lecleir G.R."/>
            <person name="Coyne K.J."/>
            <person name="Berg G.M."/>
            <person name="Bertrand E.M."/>
            <person name="Saito M.A."/>
            <person name="Gladyshev V.N."/>
            <person name="Grigoriev I.V."/>
        </authorList>
    </citation>
    <scope>NUCLEOTIDE SEQUENCE [LARGE SCALE GENOMIC DNA]</scope>
    <source>
        <strain evidence="5">CCMP 1984</strain>
    </source>
</reference>
<keyword evidence="1" id="KW-0677">Repeat</keyword>
<dbReference type="GO" id="GO:0004842">
    <property type="term" value="F:ubiquitin-protein transferase activity"/>
    <property type="evidence" value="ECO:0007669"/>
    <property type="project" value="TreeGrafter"/>
</dbReference>
<dbReference type="eggNOG" id="KOG0504">
    <property type="taxonomic scope" value="Eukaryota"/>
</dbReference>
<dbReference type="Pfam" id="PF12796">
    <property type="entry name" value="Ank_2"/>
    <property type="match status" value="1"/>
</dbReference>
<dbReference type="OrthoDB" id="20872at2759"/>
<sequence length="203" mass="22198">MCIRTDDADGLRAHLSASRHHLSIRFRDTDATSLHEAAKFGSIDCLRALIELGADVNAMTWANRARRRARTQENTSQQTPLHYACIHGRAPCAEALCQAGANLDVADEDGVTPLFHAIRYRHRRVVMTLLRAGAYQPFPEPAPELYNKSAALDLARAVERAGDWAAYVAQHKGVLAGLVTKCKPMPADAAGLVVEFWTPPGGF</sequence>
<dbReference type="PROSITE" id="PS50297">
    <property type="entry name" value="ANK_REP_REGION"/>
    <property type="match status" value="3"/>
</dbReference>
<organism evidence="5">
    <name type="scientific">Aureococcus anophagefferens</name>
    <name type="common">Harmful bloom alga</name>
    <dbReference type="NCBI Taxonomy" id="44056"/>
    <lineage>
        <taxon>Eukaryota</taxon>
        <taxon>Sar</taxon>
        <taxon>Stramenopiles</taxon>
        <taxon>Ochrophyta</taxon>
        <taxon>Pelagophyceae</taxon>
        <taxon>Pelagomonadales</taxon>
        <taxon>Pelagomonadaceae</taxon>
        <taxon>Aureococcus</taxon>
    </lineage>
</organism>
<evidence type="ECO:0000313" key="4">
    <source>
        <dbReference type="EMBL" id="EGB08329.1"/>
    </source>
</evidence>
<dbReference type="GeneID" id="20220167"/>
<feature type="repeat" description="ANK" evidence="3">
    <location>
        <begin position="76"/>
        <end position="108"/>
    </location>
</feature>
<proteinExistence type="predicted"/>
<dbReference type="Proteomes" id="UP000002729">
    <property type="component" value="Unassembled WGS sequence"/>
</dbReference>
<evidence type="ECO:0000256" key="1">
    <source>
        <dbReference type="ARBA" id="ARBA00022737"/>
    </source>
</evidence>
<dbReference type="SUPFAM" id="SSF48403">
    <property type="entry name" value="Ankyrin repeat"/>
    <property type="match status" value="1"/>
</dbReference>
<dbReference type="Gene3D" id="1.25.40.20">
    <property type="entry name" value="Ankyrin repeat-containing domain"/>
    <property type="match status" value="1"/>
</dbReference>
<accession>F0Y9J6</accession>
<gene>
    <name evidence="4" type="ORF">AURANDRAFT_26180</name>
</gene>
<name>F0Y9J6_AURAN</name>
<dbReference type="RefSeq" id="XP_009037052.1">
    <property type="nucleotide sequence ID" value="XM_009038804.1"/>
</dbReference>
<dbReference type="PROSITE" id="PS50088">
    <property type="entry name" value="ANK_REPEAT"/>
    <property type="match status" value="3"/>
</dbReference>
<protein>
    <submittedName>
        <fullName evidence="4">Uncharacterized protein</fullName>
    </submittedName>
</protein>
<dbReference type="PANTHER" id="PTHR24171">
    <property type="entry name" value="ANKYRIN REPEAT DOMAIN-CONTAINING PROTEIN 39-RELATED"/>
    <property type="match status" value="1"/>
</dbReference>
<keyword evidence="5" id="KW-1185">Reference proteome</keyword>
<dbReference type="InterPro" id="IPR002110">
    <property type="entry name" value="Ankyrin_rpt"/>
</dbReference>
<dbReference type="PANTHER" id="PTHR24171:SF8">
    <property type="entry name" value="BRCA1-ASSOCIATED RING DOMAIN PROTEIN 1"/>
    <property type="match status" value="1"/>
</dbReference>
<dbReference type="EMBL" id="GL833128">
    <property type="protein sequence ID" value="EGB08329.1"/>
    <property type="molecule type" value="Genomic_DNA"/>
</dbReference>